<reference evidence="2" key="3">
    <citation type="journal article" date="2018" name="Nature">
        <title>A major lineage of non-tailed dsDNA viruses as unrecognized killers of marine bacteria.</title>
        <authorList>
            <person name="Kauffman K.M."/>
            <person name="Hussain F.A."/>
            <person name="Yang J."/>
            <person name="Arevalo P."/>
            <person name="Brown J.M."/>
            <person name="Chang W.K."/>
            <person name="VanInsberghe D."/>
            <person name="Elsherbini J."/>
            <person name="Sharma R.S."/>
            <person name="Cutler M.B."/>
            <person name="Kelly L."/>
            <person name="Polz M.F."/>
        </authorList>
    </citation>
    <scope>NUCLEOTIDE SEQUENCE</scope>
    <source>
        <strain evidence="2">10N.222.49.A5</strain>
    </source>
</reference>
<dbReference type="EMBL" id="JABCJR010000045">
    <property type="protein sequence ID" value="NMR71653.1"/>
    <property type="molecule type" value="Genomic_DNA"/>
</dbReference>
<dbReference type="RefSeq" id="WP_102334833.1">
    <property type="nucleotide sequence ID" value="NZ_JABBXC010000048.1"/>
</dbReference>
<name>A0AAP8SY58_9VIBR</name>
<organism evidence="2 3">
    <name type="scientific">Vibrio breoganii</name>
    <dbReference type="NCBI Taxonomy" id="553239"/>
    <lineage>
        <taxon>Bacteria</taxon>
        <taxon>Pseudomonadati</taxon>
        <taxon>Pseudomonadota</taxon>
        <taxon>Gammaproteobacteria</taxon>
        <taxon>Vibrionales</taxon>
        <taxon>Vibrionaceae</taxon>
        <taxon>Vibrio</taxon>
    </lineage>
</organism>
<dbReference type="SUPFAM" id="SSF56317">
    <property type="entry name" value="Carbon-nitrogen hydrolase"/>
    <property type="match status" value="1"/>
</dbReference>
<reference evidence="2" key="2">
    <citation type="submission" date="2016-07" db="EMBL/GenBank/DDBJ databases">
        <authorList>
            <person name="Kauffman K."/>
            <person name="Arevalo P."/>
            <person name="Polz M.F."/>
        </authorList>
    </citation>
    <scope>NUCLEOTIDE SEQUENCE</scope>
    <source>
        <strain evidence="2">10N.222.49.A5</strain>
    </source>
</reference>
<dbReference type="InterPro" id="IPR036526">
    <property type="entry name" value="C-N_Hydrolase_sf"/>
</dbReference>
<evidence type="ECO:0000313" key="2">
    <source>
        <dbReference type="EMBL" id="PMP13050.1"/>
    </source>
</evidence>
<dbReference type="AlphaFoldDB" id="A0AAP8SY58"/>
<accession>A0AAP8SY58</accession>
<evidence type="ECO:0000313" key="4">
    <source>
        <dbReference type="Proteomes" id="UP000590068"/>
    </source>
</evidence>
<keyword evidence="4" id="KW-1185">Reference proteome</keyword>
<evidence type="ECO:0000313" key="1">
    <source>
        <dbReference type="EMBL" id="NMR71653.1"/>
    </source>
</evidence>
<comment type="caution">
    <text evidence="2">The sequence shown here is derived from an EMBL/GenBank/DDBJ whole genome shotgun (WGS) entry which is preliminary data.</text>
</comment>
<dbReference type="Proteomes" id="UP000590068">
    <property type="component" value="Unassembled WGS sequence"/>
</dbReference>
<reference evidence="1 4" key="4">
    <citation type="submission" date="2020-04" db="EMBL/GenBank/DDBJ databases">
        <title>WGS-Seq of Vibrio isolated by the O'Toole Lab.</title>
        <authorList>
            <person name="Mckone K.P."/>
            <person name="Whitaker R."/>
            <person name="Sevigney J.L."/>
            <person name="Herring J.B."/>
            <person name="O'Toole G."/>
        </authorList>
    </citation>
    <scope>NUCLEOTIDE SEQUENCE [LARGE SCALE GENOMIC DNA]</scope>
    <source>
        <strain evidence="1 4">BS_02</strain>
    </source>
</reference>
<proteinExistence type="predicted"/>
<reference evidence="3" key="1">
    <citation type="submission" date="2016-07" db="EMBL/GenBank/DDBJ databases">
        <title>Nontailed viruses are major unrecognized killers of bacteria in the ocean.</title>
        <authorList>
            <person name="Kauffman K."/>
            <person name="Hussain F."/>
            <person name="Yang J."/>
            <person name="Arevalo P."/>
            <person name="Brown J."/>
            <person name="Cutler M."/>
            <person name="Kelly L."/>
            <person name="Polz M.F."/>
        </authorList>
    </citation>
    <scope>NUCLEOTIDE SEQUENCE [LARGE SCALE GENOMIC DNA]</scope>
    <source>
        <strain evidence="3">10N.222.49.A5</strain>
    </source>
</reference>
<dbReference type="EMBL" id="MDBO01000051">
    <property type="protein sequence ID" value="PMP13050.1"/>
    <property type="molecule type" value="Genomic_DNA"/>
</dbReference>
<sequence length="76" mass="8822">MNDWGFFVVKPFGGVIAGLLHEEQEFLSAKIETEESAKSRKTLDVSGHYIRPEIFYFEVDRRSMVSVTFWDVGDFE</sequence>
<dbReference type="Proteomes" id="UP000235611">
    <property type="component" value="Unassembled WGS sequence"/>
</dbReference>
<gene>
    <name evidence="2" type="ORF">BCS93_05610</name>
    <name evidence="1" type="ORF">HJ568_17075</name>
</gene>
<protein>
    <submittedName>
        <fullName evidence="2">Uncharacterized protein</fullName>
    </submittedName>
</protein>
<evidence type="ECO:0000313" key="3">
    <source>
        <dbReference type="Proteomes" id="UP000235611"/>
    </source>
</evidence>